<keyword evidence="4" id="KW-0808">Transferase</keyword>
<dbReference type="Gene3D" id="3.30.565.10">
    <property type="entry name" value="Histidine kinase-like ATPase, C-terminal domain"/>
    <property type="match status" value="1"/>
</dbReference>
<dbReference type="InterPro" id="IPR003594">
    <property type="entry name" value="HATPase_dom"/>
</dbReference>
<protein>
    <submittedName>
        <fullName evidence="4">Histidine kinase</fullName>
    </submittedName>
</protein>
<dbReference type="SUPFAM" id="SSF55874">
    <property type="entry name" value="ATPase domain of HSP90 chaperone/DNA topoisomerase II/histidine kinase"/>
    <property type="match status" value="1"/>
</dbReference>
<evidence type="ECO:0000259" key="2">
    <source>
        <dbReference type="Pfam" id="PF02518"/>
    </source>
</evidence>
<feature type="transmembrane region" description="Helical" evidence="1">
    <location>
        <begin position="12"/>
        <end position="39"/>
    </location>
</feature>
<dbReference type="Pfam" id="PF02518">
    <property type="entry name" value="HATPase_c"/>
    <property type="match status" value="1"/>
</dbReference>
<feature type="transmembrane region" description="Helical" evidence="1">
    <location>
        <begin position="399"/>
        <end position="418"/>
    </location>
</feature>
<sequence length="630" mass="69869">MSEGIKRGDKSSYISLGCAMIFVTLLLIALTYICSVYFAEVMGLAKLENLHLDATQMRDGDYASLYGEWEYFYNKWIVTDNLTDAEPDGVIRVPDVWTGKTDASGERLPRTGYGSFRITATIPAGTAFQVHAVNFDGAYRTYINGRLNTVYGIMSEDVGGTASYGIETEVYPYVAEKTETVTIVVELSASREGGMHSAFSIVAGDAIGSSASYGEYFAFIVLGALIMLFIIGIFLNASKTGIGAGGWTFTAVLVTVLLMFVFSVDVYRHLLLYLKLPWYNPIAEIFYAFSVAAAVAFVYHLVRTGVITLKPLPWQIAALAIFNVGCIAAFYSLYGYKERIIPVFLQLFVLSFVYVPLMRGVVKKVKFAGAYTLFFFALMFVIGISMMDMLDFVVLGTESVASYAVMVMMMGVYALYFMRMRDYNKAAIDAADYKRRTTEIQADALRAQIKPHFMFNCLTCIQGIYRESIAAGDRAMEHFSRHLRANIDAGVKGLVRFDEEIDNTLNYVALEEMRLQKEINLMLDVDVWDLKVPVLSLQPIVENAIRHSGITEKEDGYVLISAKETPEGVEISVSDNGCGFDAIAVMENSVGLKNAVERMKLLMKARAEIITEPGEGTQVKFVVSRSAKEG</sequence>
<dbReference type="EMBL" id="JADINF010000109">
    <property type="protein sequence ID" value="MBO8424225.1"/>
    <property type="molecule type" value="Genomic_DNA"/>
</dbReference>
<feature type="transmembrane region" description="Helical" evidence="1">
    <location>
        <begin position="282"/>
        <end position="302"/>
    </location>
</feature>
<keyword evidence="1" id="KW-0472">Membrane</keyword>
<evidence type="ECO:0000256" key="1">
    <source>
        <dbReference type="SAM" id="Phobius"/>
    </source>
</evidence>
<evidence type="ECO:0000259" key="3">
    <source>
        <dbReference type="Pfam" id="PF06580"/>
    </source>
</evidence>
<dbReference type="PANTHER" id="PTHR34220">
    <property type="entry name" value="SENSOR HISTIDINE KINASE YPDA"/>
    <property type="match status" value="1"/>
</dbReference>
<feature type="domain" description="Histidine kinase/HSP90-like ATPase" evidence="2">
    <location>
        <begin position="537"/>
        <end position="623"/>
    </location>
</feature>
<feature type="transmembrane region" description="Helical" evidence="1">
    <location>
        <begin position="340"/>
        <end position="357"/>
    </location>
</feature>
<feature type="transmembrane region" description="Helical" evidence="1">
    <location>
        <begin position="369"/>
        <end position="387"/>
    </location>
</feature>
<feature type="transmembrane region" description="Helical" evidence="1">
    <location>
        <begin position="314"/>
        <end position="334"/>
    </location>
</feature>
<reference evidence="4" key="1">
    <citation type="submission" date="2020-10" db="EMBL/GenBank/DDBJ databases">
        <authorList>
            <person name="Gilroy R."/>
        </authorList>
    </citation>
    <scope>NUCLEOTIDE SEQUENCE</scope>
    <source>
        <strain evidence="4">517</strain>
    </source>
</reference>
<dbReference type="GO" id="GO:0000155">
    <property type="term" value="F:phosphorelay sensor kinase activity"/>
    <property type="evidence" value="ECO:0007669"/>
    <property type="project" value="InterPro"/>
</dbReference>
<keyword evidence="1" id="KW-1133">Transmembrane helix</keyword>
<dbReference type="Pfam" id="PF06580">
    <property type="entry name" value="His_kinase"/>
    <property type="match status" value="1"/>
</dbReference>
<dbReference type="InterPro" id="IPR010559">
    <property type="entry name" value="Sig_transdc_His_kin_internal"/>
</dbReference>
<proteinExistence type="predicted"/>
<feature type="domain" description="Signal transduction histidine kinase internal region" evidence="3">
    <location>
        <begin position="441"/>
        <end position="518"/>
    </location>
</feature>
<accession>A0A940IDA4</accession>
<feature type="transmembrane region" description="Helical" evidence="1">
    <location>
        <begin position="242"/>
        <end position="262"/>
    </location>
</feature>
<keyword evidence="1" id="KW-0812">Transmembrane</keyword>
<keyword evidence="4" id="KW-0418">Kinase</keyword>
<dbReference type="InterPro" id="IPR050640">
    <property type="entry name" value="Bact_2-comp_sensor_kinase"/>
</dbReference>
<dbReference type="GO" id="GO:0016020">
    <property type="term" value="C:membrane"/>
    <property type="evidence" value="ECO:0007669"/>
    <property type="project" value="InterPro"/>
</dbReference>
<evidence type="ECO:0000313" key="4">
    <source>
        <dbReference type="EMBL" id="MBO8424225.1"/>
    </source>
</evidence>
<comment type="caution">
    <text evidence="4">The sequence shown here is derived from an EMBL/GenBank/DDBJ whole genome shotgun (WGS) entry which is preliminary data.</text>
</comment>
<organism evidence="4 5">
    <name type="scientific">Candidatus Stercoripulliclostridium pullicola</name>
    <dbReference type="NCBI Taxonomy" id="2840953"/>
    <lineage>
        <taxon>Bacteria</taxon>
        <taxon>Bacillati</taxon>
        <taxon>Bacillota</taxon>
        <taxon>Clostridia</taxon>
        <taxon>Eubacteriales</taxon>
        <taxon>Candidatus Stercoripulliclostridium</taxon>
    </lineage>
</organism>
<dbReference type="AlphaFoldDB" id="A0A940IDA4"/>
<dbReference type="InterPro" id="IPR036890">
    <property type="entry name" value="HATPase_C_sf"/>
</dbReference>
<dbReference type="PANTHER" id="PTHR34220:SF7">
    <property type="entry name" value="SENSOR HISTIDINE KINASE YPDA"/>
    <property type="match status" value="1"/>
</dbReference>
<dbReference type="Proteomes" id="UP000727857">
    <property type="component" value="Unassembled WGS sequence"/>
</dbReference>
<reference evidence="4" key="2">
    <citation type="journal article" date="2021" name="PeerJ">
        <title>Extensive microbial diversity within the chicken gut microbiome revealed by metagenomics and culture.</title>
        <authorList>
            <person name="Gilroy R."/>
            <person name="Ravi A."/>
            <person name="Getino M."/>
            <person name="Pursley I."/>
            <person name="Horton D.L."/>
            <person name="Alikhan N.F."/>
            <person name="Baker D."/>
            <person name="Gharbi K."/>
            <person name="Hall N."/>
            <person name="Watson M."/>
            <person name="Adriaenssens E.M."/>
            <person name="Foster-Nyarko E."/>
            <person name="Jarju S."/>
            <person name="Secka A."/>
            <person name="Antonio M."/>
            <person name="Oren A."/>
            <person name="Chaudhuri R.R."/>
            <person name="La Ragione R."/>
            <person name="Hildebrand F."/>
            <person name="Pallen M.J."/>
        </authorList>
    </citation>
    <scope>NUCLEOTIDE SEQUENCE</scope>
    <source>
        <strain evidence="4">517</strain>
    </source>
</reference>
<evidence type="ECO:0000313" key="5">
    <source>
        <dbReference type="Proteomes" id="UP000727857"/>
    </source>
</evidence>
<feature type="transmembrane region" description="Helical" evidence="1">
    <location>
        <begin position="216"/>
        <end position="235"/>
    </location>
</feature>
<gene>
    <name evidence="4" type="ORF">IAB16_04335</name>
</gene>
<name>A0A940IDA4_9FIRM</name>